<evidence type="ECO:0000313" key="7">
    <source>
        <dbReference type="EMBL" id="MDR7302834.1"/>
    </source>
</evidence>
<dbReference type="EMBL" id="JAVDXW010000001">
    <property type="protein sequence ID" value="MDR7302834.1"/>
    <property type="molecule type" value="Genomic_DNA"/>
</dbReference>
<evidence type="ECO:0000256" key="4">
    <source>
        <dbReference type="SAM" id="MobiDB-lite"/>
    </source>
</evidence>
<dbReference type="PRINTS" id="PR00834">
    <property type="entry name" value="PROTEASES2C"/>
</dbReference>
<dbReference type="Gene3D" id="2.40.10.10">
    <property type="entry name" value="Trypsin-like serine proteases"/>
    <property type="match status" value="2"/>
</dbReference>
<keyword evidence="5" id="KW-0472">Membrane</keyword>
<dbReference type="SUPFAM" id="SSF50494">
    <property type="entry name" value="Trypsin-like serine proteases"/>
    <property type="match status" value="1"/>
</dbReference>
<dbReference type="Gene3D" id="2.30.42.10">
    <property type="match status" value="1"/>
</dbReference>
<dbReference type="PROSITE" id="PS50106">
    <property type="entry name" value="PDZ"/>
    <property type="match status" value="1"/>
</dbReference>
<feature type="domain" description="PDZ" evidence="6">
    <location>
        <begin position="397"/>
        <end position="480"/>
    </location>
</feature>
<keyword evidence="2 7" id="KW-0645">Protease</keyword>
<comment type="caution">
    <text evidence="7">The sequence shown here is derived from an EMBL/GenBank/DDBJ whole genome shotgun (WGS) entry which is preliminary data.</text>
</comment>
<dbReference type="InterPro" id="IPR001940">
    <property type="entry name" value="Peptidase_S1C"/>
</dbReference>
<dbReference type="Proteomes" id="UP001180845">
    <property type="component" value="Unassembled WGS sequence"/>
</dbReference>
<protein>
    <submittedName>
        <fullName evidence="7">S1-C subfamily serine protease</fullName>
    </submittedName>
</protein>
<evidence type="ECO:0000256" key="3">
    <source>
        <dbReference type="ARBA" id="ARBA00022801"/>
    </source>
</evidence>
<dbReference type="PANTHER" id="PTHR43343">
    <property type="entry name" value="PEPTIDASE S12"/>
    <property type="match status" value="1"/>
</dbReference>
<comment type="similarity">
    <text evidence="1">Belongs to the peptidase S1C family.</text>
</comment>
<name>A0AAE3ZH53_9ACTN</name>
<dbReference type="InterPro" id="IPR051201">
    <property type="entry name" value="Chloro_Bact_Ser_Proteases"/>
</dbReference>
<proteinExistence type="inferred from homology"/>
<dbReference type="AlphaFoldDB" id="A0AAE3ZH53"/>
<keyword evidence="3" id="KW-0378">Hydrolase</keyword>
<keyword evidence="5" id="KW-0812">Transmembrane</keyword>
<feature type="compositionally biased region" description="Basic and acidic residues" evidence="4">
    <location>
        <begin position="1"/>
        <end position="10"/>
    </location>
</feature>
<accession>A0AAE3ZH53</accession>
<evidence type="ECO:0000256" key="5">
    <source>
        <dbReference type="SAM" id="Phobius"/>
    </source>
</evidence>
<evidence type="ECO:0000313" key="8">
    <source>
        <dbReference type="Proteomes" id="UP001180845"/>
    </source>
</evidence>
<evidence type="ECO:0000256" key="1">
    <source>
        <dbReference type="ARBA" id="ARBA00010541"/>
    </source>
</evidence>
<evidence type="ECO:0000259" key="6">
    <source>
        <dbReference type="PROSITE" id="PS50106"/>
    </source>
</evidence>
<dbReference type="SMART" id="SM00228">
    <property type="entry name" value="PDZ"/>
    <property type="match status" value="1"/>
</dbReference>
<organism evidence="7 8">
    <name type="scientific">Haloactinomyces albus</name>
    <dbReference type="NCBI Taxonomy" id="1352928"/>
    <lineage>
        <taxon>Bacteria</taxon>
        <taxon>Bacillati</taxon>
        <taxon>Actinomycetota</taxon>
        <taxon>Actinomycetes</taxon>
        <taxon>Actinopolysporales</taxon>
        <taxon>Actinopolysporaceae</taxon>
        <taxon>Haloactinomyces</taxon>
    </lineage>
</organism>
<dbReference type="RefSeq" id="WP_310274699.1">
    <property type="nucleotide sequence ID" value="NZ_JAVDXW010000001.1"/>
</dbReference>
<reference evidence="7" key="1">
    <citation type="submission" date="2023-07" db="EMBL/GenBank/DDBJ databases">
        <title>Sequencing the genomes of 1000 actinobacteria strains.</title>
        <authorList>
            <person name="Klenk H.-P."/>
        </authorList>
    </citation>
    <scope>NUCLEOTIDE SEQUENCE</scope>
    <source>
        <strain evidence="7">DSM 45977</strain>
    </source>
</reference>
<dbReference type="InterPro" id="IPR036034">
    <property type="entry name" value="PDZ_sf"/>
</dbReference>
<dbReference type="GO" id="GO:0004252">
    <property type="term" value="F:serine-type endopeptidase activity"/>
    <property type="evidence" value="ECO:0007669"/>
    <property type="project" value="InterPro"/>
</dbReference>
<dbReference type="GO" id="GO:0006508">
    <property type="term" value="P:proteolysis"/>
    <property type="evidence" value="ECO:0007669"/>
    <property type="project" value="UniProtKB-KW"/>
</dbReference>
<dbReference type="Pfam" id="PF13365">
    <property type="entry name" value="Trypsin_2"/>
    <property type="match status" value="1"/>
</dbReference>
<dbReference type="Pfam" id="PF13180">
    <property type="entry name" value="PDZ_2"/>
    <property type="match status" value="1"/>
</dbReference>
<dbReference type="PANTHER" id="PTHR43343:SF3">
    <property type="entry name" value="PROTEASE DO-LIKE 8, CHLOROPLASTIC"/>
    <property type="match status" value="1"/>
</dbReference>
<evidence type="ECO:0000256" key="2">
    <source>
        <dbReference type="ARBA" id="ARBA00022670"/>
    </source>
</evidence>
<dbReference type="SUPFAM" id="SSF50156">
    <property type="entry name" value="PDZ domain-like"/>
    <property type="match status" value="1"/>
</dbReference>
<dbReference type="InterPro" id="IPR001478">
    <property type="entry name" value="PDZ"/>
</dbReference>
<dbReference type="InterPro" id="IPR043504">
    <property type="entry name" value="Peptidase_S1_PA_chymotrypsin"/>
</dbReference>
<sequence>MSEQPRRSVQDPDPEQSAVFRRPQGVEGSFDSRRRGDLPPRGIENTPPTPEALATAFSRPPGSAEALQRAPGDPEPSERTPPDEQLFWNSHGERDPWRDPASGVVVGAPALTEENSDKDHEPTPGPLLSAREVLFGRRVHPRALAALAAVALLLAGVGGFVGRITAEEGNPLTNPDVTLAKVEPSVDRPPGTVATVAARVVPAVVSVEVQVGSQGGTGSGVVIDGNGYIVTNNHVISMAVDTPEAKVFTVFSDGTRVPARIVGRDPRTDLAVLKVDVANPTVAQLGSSEDLAVGDRVIAIGSPLGLESTVTSGIVSSMHRPVRLAGEGTDTNAVIDAIQTDAAINPGNSGGALVNANGAVVGISSAIRTLGSSGQSGSIGLGFAIPIDEVRRVTEQLIRTGQFQHAKLGVNAKSVTDGTEGGAQVQNVQQGSAAEAAGVAEGDVIIKVGDRQVASANELIVAVDEHRVGATVPITVVRGGRELVLDATLQ</sequence>
<keyword evidence="8" id="KW-1185">Reference proteome</keyword>
<dbReference type="InterPro" id="IPR009003">
    <property type="entry name" value="Peptidase_S1_PA"/>
</dbReference>
<feature type="region of interest" description="Disordered" evidence="4">
    <location>
        <begin position="1"/>
        <end position="103"/>
    </location>
</feature>
<feature type="transmembrane region" description="Helical" evidence="5">
    <location>
        <begin position="143"/>
        <end position="162"/>
    </location>
</feature>
<gene>
    <name evidence="7" type="ORF">JOF55_003015</name>
</gene>
<keyword evidence="5" id="KW-1133">Transmembrane helix</keyword>